<dbReference type="GO" id="GO:0006782">
    <property type="term" value="P:protoporphyrinogen IX biosynthetic process"/>
    <property type="evidence" value="ECO:0007669"/>
    <property type="project" value="UniProtKB-UniPathway"/>
</dbReference>
<name>A0A376KZI9_ECOLX</name>
<keyword evidence="6 10" id="KW-0456">Lyase</keyword>
<keyword evidence="5" id="KW-0350">Heme biosynthesis</keyword>
<evidence type="ECO:0000256" key="8">
    <source>
        <dbReference type="ARBA" id="ARBA00032837"/>
    </source>
</evidence>
<proteinExistence type="inferred from homology"/>
<dbReference type="UniPathway" id="UPA00251">
    <property type="reaction ID" value="UER00318"/>
</dbReference>
<evidence type="ECO:0000256" key="7">
    <source>
        <dbReference type="ARBA" id="ARBA00023244"/>
    </source>
</evidence>
<dbReference type="GO" id="GO:0046872">
    <property type="term" value="F:metal ion binding"/>
    <property type="evidence" value="ECO:0007669"/>
    <property type="project" value="InterPro"/>
</dbReference>
<evidence type="ECO:0000256" key="9">
    <source>
        <dbReference type="ARBA" id="ARBA00047651"/>
    </source>
</evidence>
<dbReference type="EMBL" id="UFZQ01000001">
    <property type="protein sequence ID" value="STE88019.1"/>
    <property type="molecule type" value="Genomic_DNA"/>
</dbReference>
<comment type="pathway">
    <text evidence="1">Porphyrin-containing compound metabolism; protoporphyrin-IX biosynthesis; coproporphyrinogen-III from 5-aminolevulinate: step 1/4.</text>
</comment>
<dbReference type="AlphaFoldDB" id="A0A376KZI9"/>
<accession>A0A376KZI9</accession>
<evidence type="ECO:0000256" key="6">
    <source>
        <dbReference type="ARBA" id="ARBA00023239"/>
    </source>
</evidence>
<dbReference type="InterPro" id="IPR013785">
    <property type="entry name" value="Aldolase_TIM"/>
</dbReference>
<protein>
    <recommendedName>
        <fullName evidence="4">Delta-aminolevulinic acid dehydratase</fullName>
        <ecNumber evidence="3">4.2.1.24</ecNumber>
    </recommendedName>
    <alternativeName>
        <fullName evidence="8">Porphobilinogen synthase</fullName>
    </alternativeName>
</protein>
<dbReference type="Pfam" id="PF00490">
    <property type="entry name" value="ALAD"/>
    <property type="match status" value="1"/>
</dbReference>
<evidence type="ECO:0000313" key="11">
    <source>
        <dbReference type="Proteomes" id="UP000255460"/>
    </source>
</evidence>
<evidence type="ECO:0000256" key="2">
    <source>
        <dbReference type="ARBA" id="ARBA00008055"/>
    </source>
</evidence>
<comment type="similarity">
    <text evidence="2">Belongs to the ALAD family.</text>
</comment>
<sequence>MPLDSTNIRQTMTDLIQRPRRLRKSPALRAMFEETTLSLNDLVLPIFVEEEN</sequence>
<gene>
    <name evidence="10" type="primary">hemB_1</name>
    <name evidence="10" type="ORF">NCTC10418_05710</name>
</gene>
<dbReference type="SUPFAM" id="SSF51569">
    <property type="entry name" value="Aldolase"/>
    <property type="match status" value="1"/>
</dbReference>
<evidence type="ECO:0000256" key="3">
    <source>
        <dbReference type="ARBA" id="ARBA00012053"/>
    </source>
</evidence>
<evidence type="ECO:0000256" key="1">
    <source>
        <dbReference type="ARBA" id="ARBA00004694"/>
    </source>
</evidence>
<dbReference type="InterPro" id="IPR001731">
    <property type="entry name" value="ALAD"/>
</dbReference>
<reference evidence="10 11" key="1">
    <citation type="submission" date="2018-06" db="EMBL/GenBank/DDBJ databases">
        <authorList>
            <consortium name="Pathogen Informatics"/>
            <person name="Doyle S."/>
        </authorList>
    </citation>
    <scope>NUCLEOTIDE SEQUENCE [LARGE SCALE GENOMIC DNA]</scope>
    <source>
        <strain evidence="10 11">NCTC10418</strain>
    </source>
</reference>
<dbReference type="Proteomes" id="UP000255460">
    <property type="component" value="Unassembled WGS sequence"/>
</dbReference>
<keyword evidence="7" id="KW-0627">Porphyrin biosynthesis</keyword>
<dbReference type="EC" id="4.2.1.24" evidence="3"/>
<evidence type="ECO:0000256" key="4">
    <source>
        <dbReference type="ARBA" id="ARBA00020771"/>
    </source>
</evidence>
<dbReference type="GO" id="GO:0004655">
    <property type="term" value="F:porphobilinogen synthase activity"/>
    <property type="evidence" value="ECO:0007669"/>
    <property type="project" value="UniProtKB-EC"/>
</dbReference>
<organism evidence="10 11">
    <name type="scientific">Escherichia coli</name>
    <dbReference type="NCBI Taxonomy" id="562"/>
    <lineage>
        <taxon>Bacteria</taxon>
        <taxon>Pseudomonadati</taxon>
        <taxon>Pseudomonadota</taxon>
        <taxon>Gammaproteobacteria</taxon>
        <taxon>Enterobacterales</taxon>
        <taxon>Enterobacteriaceae</taxon>
        <taxon>Escherichia</taxon>
    </lineage>
</organism>
<dbReference type="Gene3D" id="3.20.20.70">
    <property type="entry name" value="Aldolase class I"/>
    <property type="match status" value="1"/>
</dbReference>
<comment type="catalytic activity">
    <reaction evidence="9">
        <text>2 5-aminolevulinate = porphobilinogen + 2 H2O + H(+)</text>
        <dbReference type="Rhea" id="RHEA:24064"/>
        <dbReference type="ChEBI" id="CHEBI:15377"/>
        <dbReference type="ChEBI" id="CHEBI:15378"/>
        <dbReference type="ChEBI" id="CHEBI:58126"/>
        <dbReference type="ChEBI" id="CHEBI:356416"/>
        <dbReference type="EC" id="4.2.1.24"/>
    </reaction>
</comment>
<evidence type="ECO:0000313" key="10">
    <source>
        <dbReference type="EMBL" id="STE88019.1"/>
    </source>
</evidence>
<evidence type="ECO:0000256" key="5">
    <source>
        <dbReference type="ARBA" id="ARBA00023133"/>
    </source>
</evidence>